<keyword evidence="1" id="KW-0472">Membrane</keyword>
<protein>
    <submittedName>
        <fullName evidence="2">Uncharacterized protein</fullName>
    </submittedName>
</protein>
<accession>A0A1N7Q6I8</accession>
<dbReference type="Proteomes" id="UP000186684">
    <property type="component" value="Unassembled WGS sequence"/>
</dbReference>
<reference evidence="3" key="1">
    <citation type="submission" date="2017-01" db="EMBL/GenBank/DDBJ databases">
        <authorList>
            <person name="Varghese N."/>
            <person name="Submissions S."/>
        </authorList>
    </citation>
    <scope>NUCLEOTIDE SEQUENCE [LARGE SCALE GENOMIC DNA]</scope>
    <source>
        <strain evidence="3">DSM 29430</strain>
    </source>
</reference>
<evidence type="ECO:0000313" key="2">
    <source>
        <dbReference type="EMBL" id="SIT18441.1"/>
    </source>
</evidence>
<dbReference type="AlphaFoldDB" id="A0A1N7Q6I8"/>
<keyword evidence="1" id="KW-0812">Transmembrane</keyword>
<name>A0A1N7Q6I8_9RHOB</name>
<gene>
    <name evidence="2" type="ORF">SAMN05421759_1308</name>
</gene>
<dbReference type="EMBL" id="FTOQ01000030">
    <property type="protein sequence ID" value="SIT18441.1"/>
    <property type="molecule type" value="Genomic_DNA"/>
</dbReference>
<proteinExistence type="predicted"/>
<organism evidence="2 3">
    <name type="scientific">Roseivivax lentus</name>
    <dbReference type="NCBI Taxonomy" id="633194"/>
    <lineage>
        <taxon>Bacteria</taxon>
        <taxon>Pseudomonadati</taxon>
        <taxon>Pseudomonadota</taxon>
        <taxon>Alphaproteobacteria</taxon>
        <taxon>Rhodobacterales</taxon>
        <taxon>Roseobacteraceae</taxon>
        <taxon>Roseivivax</taxon>
    </lineage>
</organism>
<feature type="transmembrane region" description="Helical" evidence="1">
    <location>
        <begin position="64"/>
        <end position="90"/>
    </location>
</feature>
<evidence type="ECO:0000256" key="1">
    <source>
        <dbReference type="SAM" id="Phobius"/>
    </source>
</evidence>
<dbReference type="RefSeq" id="WP_076451365.1">
    <property type="nucleotide sequence ID" value="NZ_FTOQ01000030.1"/>
</dbReference>
<keyword evidence="1" id="KW-1133">Transmembrane helix</keyword>
<evidence type="ECO:0000313" key="3">
    <source>
        <dbReference type="Proteomes" id="UP000186684"/>
    </source>
</evidence>
<keyword evidence="3" id="KW-1185">Reference proteome</keyword>
<sequence>MIARFAFCTVAAGLYAYRIVDPSGAFDTFFSTSEWLTGVVLEPLGASVYMRNFINLLLVDQFEWFLLGVIFALVVSLLLSALVILGCAFARGLRCLLAPLWGGAQPRPRSPSPSHAL</sequence>
<dbReference type="STRING" id="633194.SAMN05421759_1308"/>